<reference evidence="2 3" key="1">
    <citation type="journal article" date="2013" name="Mar. Genomics">
        <title>Expression of sulfatases in Rhodopirellula baltica and the diversity of sulfatases in the genus Rhodopirellula.</title>
        <authorList>
            <person name="Wegner C.E."/>
            <person name="Richter-Heitmann T."/>
            <person name="Klindworth A."/>
            <person name="Klockow C."/>
            <person name="Richter M."/>
            <person name="Achstetter T."/>
            <person name="Glockner F.O."/>
            <person name="Harder J."/>
        </authorList>
    </citation>
    <scope>NUCLEOTIDE SEQUENCE [LARGE SCALE GENOMIC DNA]</scope>
    <source>
        <strain evidence="2 3">SM1</strain>
    </source>
</reference>
<keyword evidence="3" id="KW-1185">Reference proteome</keyword>
<gene>
    <name evidence="2" type="ORF">RMSM_07429</name>
</gene>
<accession>M5R8D2</accession>
<dbReference type="Gene3D" id="3.20.20.450">
    <property type="entry name" value="EAL domain"/>
    <property type="match status" value="1"/>
</dbReference>
<name>M5R8D2_9BACT</name>
<dbReference type="InterPro" id="IPR001633">
    <property type="entry name" value="EAL_dom"/>
</dbReference>
<protein>
    <submittedName>
        <fullName evidence="2">Diguanylate phosphodiesterase, predicted domain protein</fullName>
    </submittedName>
</protein>
<feature type="domain" description="EAL" evidence="1">
    <location>
        <begin position="1"/>
        <end position="49"/>
    </location>
</feature>
<dbReference type="InterPro" id="IPR035919">
    <property type="entry name" value="EAL_sf"/>
</dbReference>
<organism evidence="2 3">
    <name type="scientific">Rhodopirellula maiorica SM1</name>
    <dbReference type="NCBI Taxonomy" id="1265738"/>
    <lineage>
        <taxon>Bacteria</taxon>
        <taxon>Pseudomonadati</taxon>
        <taxon>Planctomycetota</taxon>
        <taxon>Planctomycetia</taxon>
        <taxon>Pirellulales</taxon>
        <taxon>Pirellulaceae</taxon>
        <taxon>Novipirellula</taxon>
    </lineage>
</organism>
<sequence>MLSNLVNMVCDLDILALAEGVETEGESQACIDLGFQLGQGYFYGRPSPA</sequence>
<dbReference type="PATRIC" id="fig|1265738.3.peg.7409"/>
<dbReference type="AlphaFoldDB" id="M5R8D2"/>
<dbReference type="Proteomes" id="UP000011991">
    <property type="component" value="Unassembled WGS sequence"/>
</dbReference>
<dbReference type="PROSITE" id="PS50883">
    <property type="entry name" value="EAL"/>
    <property type="match status" value="1"/>
</dbReference>
<proteinExistence type="predicted"/>
<dbReference type="EMBL" id="ANOG01001059">
    <property type="protein sequence ID" value="EMI15650.1"/>
    <property type="molecule type" value="Genomic_DNA"/>
</dbReference>
<evidence type="ECO:0000313" key="2">
    <source>
        <dbReference type="EMBL" id="EMI15650.1"/>
    </source>
</evidence>
<evidence type="ECO:0000313" key="3">
    <source>
        <dbReference type="Proteomes" id="UP000011991"/>
    </source>
</evidence>
<evidence type="ECO:0000259" key="1">
    <source>
        <dbReference type="PROSITE" id="PS50883"/>
    </source>
</evidence>
<comment type="caution">
    <text evidence="2">The sequence shown here is derived from an EMBL/GenBank/DDBJ whole genome shotgun (WGS) entry which is preliminary data.</text>
</comment>
<dbReference type="SUPFAM" id="SSF141868">
    <property type="entry name" value="EAL domain-like"/>
    <property type="match status" value="1"/>
</dbReference>